<reference evidence="2" key="2">
    <citation type="submission" date="2023-05" db="EMBL/GenBank/DDBJ databases">
        <authorList>
            <person name="Schelkunov M.I."/>
        </authorList>
    </citation>
    <scope>NUCLEOTIDE SEQUENCE</scope>
    <source>
        <strain evidence="2">Hsosn_3</strain>
        <tissue evidence="2">Leaf</tissue>
    </source>
</reference>
<sequence>MLEKLTLILCEGILLTNFYAHKLKCLNELRYEITSEYSLSSAPNLCKLNISAENFVEDDLKQYQIDSEACSMDYLDIVTFNNFRGLKAKLELVKFLLESSPMLKKNVYPRQQSLGCSGKRYVQIDVTIAHQERKLDSGISPLI</sequence>
<dbReference type="InterPro" id="IPR006566">
    <property type="entry name" value="FBD"/>
</dbReference>
<keyword evidence="3" id="KW-1185">Reference proteome</keyword>
<proteinExistence type="predicted"/>
<feature type="domain" description="FBD" evidence="1">
    <location>
        <begin position="72"/>
        <end position="105"/>
    </location>
</feature>
<dbReference type="Pfam" id="PF08387">
    <property type="entry name" value="FBD"/>
    <property type="match status" value="1"/>
</dbReference>
<evidence type="ECO:0000259" key="1">
    <source>
        <dbReference type="Pfam" id="PF08387"/>
    </source>
</evidence>
<evidence type="ECO:0000313" key="2">
    <source>
        <dbReference type="EMBL" id="KAK1386676.1"/>
    </source>
</evidence>
<reference evidence="2" key="1">
    <citation type="submission" date="2023-02" db="EMBL/GenBank/DDBJ databases">
        <title>Genome of toxic invasive species Heracleum sosnowskyi carries increased number of genes despite the absence of recent whole-genome duplications.</title>
        <authorList>
            <person name="Schelkunov M."/>
            <person name="Shtratnikova V."/>
            <person name="Makarenko M."/>
            <person name="Klepikova A."/>
            <person name="Omelchenko D."/>
            <person name="Novikova G."/>
            <person name="Obukhova E."/>
            <person name="Bogdanov V."/>
            <person name="Penin A."/>
            <person name="Logacheva M."/>
        </authorList>
    </citation>
    <scope>NUCLEOTIDE SEQUENCE</scope>
    <source>
        <strain evidence="2">Hsosn_3</strain>
        <tissue evidence="2">Leaf</tissue>
    </source>
</reference>
<organism evidence="2 3">
    <name type="scientific">Heracleum sosnowskyi</name>
    <dbReference type="NCBI Taxonomy" id="360622"/>
    <lineage>
        <taxon>Eukaryota</taxon>
        <taxon>Viridiplantae</taxon>
        <taxon>Streptophyta</taxon>
        <taxon>Embryophyta</taxon>
        <taxon>Tracheophyta</taxon>
        <taxon>Spermatophyta</taxon>
        <taxon>Magnoliopsida</taxon>
        <taxon>eudicotyledons</taxon>
        <taxon>Gunneridae</taxon>
        <taxon>Pentapetalae</taxon>
        <taxon>asterids</taxon>
        <taxon>campanulids</taxon>
        <taxon>Apiales</taxon>
        <taxon>Apiaceae</taxon>
        <taxon>Apioideae</taxon>
        <taxon>apioid superclade</taxon>
        <taxon>Tordylieae</taxon>
        <taxon>Tordyliinae</taxon>
        <taxon>Heracleum</taxon>
    </lineage>
</organism>
<protein>
    <recommendedName>
        <fullName evidence="1">FBD domain-containing protein</fullName>
    </recommendedName>
</protein>
<dbReference type="AlphaFoldDB" id="A0AAD8IJG1"/>
<gene>
    <name evidence="2" type="ORF">POM88_014854</name>
</gene>
<evidence type="ECO:0000313" key="3">
    <source>
        <dbReference type="Proteomes" id="UP001237642"/>
    </source>
</evidence>
<name>A0AAD8IJG1_9APIA</name>
<dbReference type="EMBL" id="JAUIZM010000004">
    <property type="protein sequence ID" value="KAK1386676.1"/>
    <property type="molecule type" value="Genomic_DNA"/>
</dbReference>
<dbReference type="Proteomes" id="UP001237642">
    <property type="component" value="Unassembled WGS sequence"/>
</dbReference>
<accession>A0AAD8IJG1</accession>
<comment type="caution">
    <text evidence="2">The sequence shown here is derived from an EMBL/GenBank/DDBJ whole genome shotgun (WGS) entry which is preliminary data.</text>
</comment>